<dbReference type="AlphaFoldDB" id="A0A0N0U3C1"/>
<organism evidence="1 2">
    <name type="scientific">Melipona quadrifasciata</name>
    <dbReference type="NCBI Taxonomy" id="166423"/>
    <lineage>
        <taxon>Eukaryota</taxon>
        <taxon>Metazoa</taxon>
        <taxon>Ecdysozoa</taxon>
        <taxon>Arthropoda</taxon>
        <taxon>Hexapoda</taxon>
        <taxon>Insecta</taxon>
        <taxon>Pterygota</taxon>
        <taxon>Neoptera</taxon>
        <taxon>Endopterygota</taxon>
        <taxon>Hymenoptera</taxon>
        <taxon>Apocrita</taxon>
        <taxon>Aculeata</taxon>
        <taxon>Apoidea</taxon>
        <taxon>Anthophila</taxon>
        <taxon>Apidae</taxon>
        <taxon>Melipona</taxon>
    </lineage>
</organism>
<protein>
    <submittedName>
        <fullName evidence="1">Uncharacterized protein</fullName>
    </submittedName>
</protein>
<evidence type="ECO:0000313" key="1">
    <source>
        <dbReference type="EMBL" id="KOX68844.1"/>
    </source>
</evidence>
<name>A0A0N0U3C1_9HYME</name>
<proteinExistence type="predicted"/>
<dbReference type="Proteomes" id="UP000053105">
    <property type="component" value="Unassembled WGS sequence"/>
</dbReference>
<sequence>MQKVAIREGLWLNTNRGDPLGLRLWLRLHLPSIWTDTLHPLFVLAERFAHRLGDFGESFTLSEILLRDRKGNEFLEEQISRKRLSQLYLRCNYTLQLGQRDKILEDLGSRRQPDNSSNVKSEKMTLAREFRVRFGRMYKVIKIALLFNNYCRKEAQCIEISKQIQCKEQEKVANAKVVIHTVQILKNSLLSVRDNQLIVSNHPANLVISKIYSIKKSVV</sequence>
<dbReference type="OrthoDB" id="10644930at2759"/>
<reference evidence="1 2" key="1">
    <citation type="submission" date="2015-07" db="EMBL/GenBank/DDBJ databases">
        <title>The genome of Melipona quadrifasciata.</title>
        <authorList>
            <person name="Pan H."/>
            <person name="Kapheim K."/>
        </authorList>
    </citation>
    <scope>NUCLEOTIDE SEQUENCE [LARGE SCALE GENOMIC DNA]</scope>
    <source>
        <strain evidence="1">0111107301</strain>
        <tissue evidence="1">Whole body</tissue>
    </source>
</reference>
<keyword evidence="2" id="KW-1185">Reference proteome</keyword>
<accession>A0A0N0U3C1</accession>
<dbReference type="EMBL" id="KQ435912">
    <property type="protein sequence ID" value="KOX68844.1"/>
    <property type="molecule type" value="Genomic_DNA"/>
</dbReference>
<evidence type="ECO:0000313" key="2">
    <source>
        <dbReference type="Proteomes" id="UP000053105"/>
    </source>
</evidence>
<gene>
    <name evidence="1" type="ORF">WN51_06242</name>
</gene>